<evidence type="ECO:0000256" key="1">
    <source>
        <dbReference type="SAM" id="MobiDB-lite"/>
    </source>
</evidence>
<sequence length="68" mass="7570">MERARKRVLELRWISGSSSDGFHATLYADLSLVVMDHSDPELPSPSPHSPSVPLLSSSWPDDGLRRLL</sequence>
<evidence type="ECO:0000313" key="2">
    <source>
        <dbReference type="EMBL" id="PKA50089.1"/>
    </source>
</evidence>
<dbReference type="Proteomes" id="UP000236161">
    <property type="component" value="Unassembled WGS sequence"/>
</dbReference>
<evidence type="ECO:0000313" key="3">
    <source>
        <dbReference type="Proteomes" id="UP000236161"/>
    </source>
</evidence>
<accession>A0A2I0A3I4</accession>
<keyword evidence="3" id="KW-1185">Reference proteome</keyword>
<reference evidence="2 3" key="1">
    <citation type="journal article" date="2017" name="Nature">
        <title>The Apostasia genome and the evolution of orchids.</title>
        <authorList>
            <person name="Zhang G.Q."/>
            <person name="Liu K.W."/>
            <person name="Li Z."/>
            <person name="Lohaus R."/>
            <person name="Hsiao Y.Y."/>
            <person name="Niu S.C."/>
            <person name="Wang J.Y."/>
            <person name="Lin Y.C."/>
            <person name="Xu Q."/>
            <person name="Chen L.J."/>
            <person name="Yoshida K."/>
            <person name="Fujiwara S."/>
            <person name="Wang Z.W."/>
            <person name="Zhang Y.Q."/>
            <person name="Mitsuda N."/>
            <person name="Wang M."/>
            <person name="Liu G.H."/>
            <person name="Pecoraro L."/>
            <person name="Huang H.X."/>
            <person name="Xiao X.J."/>
            <person name="Lin M."/>
            <person name="Wu X.Y."/>
            <person name="Wu W.L."/>
            <person name="Chen Y.Y."/>
            <person name="Chang S.B."/>
            <person name="Sakamoto S."/>
            <person name="Ohme-Takagi M."/>
            <person name="Yagi M."/>
            <person name="Zeng S.J."/>
            <person name="Shen C.Y."/>
            <person name="Yeh C.M."/>
            <person name="Luo Y.B."/>
            <person name="Tsai W.C."/>
            <person name="Van de Peer Y."/>
            <person name="Liu Z.J."/>
        </authorList>
    </citation>
    <scope>NUCLEOTIDE SEQUENCE [LARGE SCALE GENOMIC DNA]</scope>
    <source>
        <strain evidence="3">cv. Shenzhen</strain>
        <tissue evidence="2">Stem</tissue>
    </source>
</reference>
<organism evidence="2 3">
    <name type="scientific">Apostasia shenzhenica</name>
    <dbReference type="NCBI Taxonomy" id="1088818"/>
    <lineage>
        <taxon>Eukaryota</taxon>
        <taxon>Viridiplantae</taxon>
        <taxon>Streptophyta</taxon>
        <taxon>Embryophyta</taxon>
        <taxon>Tracheophyta</taxon>
        <taxon>Spermatophyta</taxon>
        <taxon>Magnoliopsida</taxon>
        <taxon>Liliopsida</taxon>
        <taxon>Asparagales</taxon>
        <taxon>Orchidaceae</taxon>
        <taxon>Apostasioideae</taxon>
        <taxon>Apostasia</taxon>
    </lineage>
</organism>
<dbReference type="AlphaFoldDB" id="A0A2I0A3I4"/>
<proteinExistence type="predicted"/>
<protein>
    <submittedName>
        <fullName evidence="2">Uncharacterized protein</fullName>
    </submittedName>
</protein>
<feature type="region of interest" description="Disordered" evidence="1">
    <location>
        <begin position="38"/>
        <end position="57"/>
    </location>
</feature>
<gene>
    <name evidence="2" type="ORF">AXF42_Ash019607</name>
</gene>
<dbReference type="EMBL" id="KZ452031">
    <property type="protein sequence ID" value="PKA50089.1"/>
    <property type="molecule type" value="Genomic_DNA"/>
</dbReference>
<name>A0A2I0A3I4_9ASPA</name>